<dbReference type="Proteomes" id="UP000016587">
    <property type="component" value="Chromosome"/>
</dbReference>
<reference evidence="2 3" key="1">
    <citation type="journal article" date="2013" name="J. Bacteriol.">
        <title>Roles of HynAB and Ech, the only two hydrogenases found in the model sulfate reducer Desulfovibrio gigas.</title>
        <authorList>
            <person name="Morais-Silva F.O."/>
            <person name="Santos C.I."/>
            <person name="Rodrigues R."/>
            <person name="Pereira I.A."/>
            <person name="Rodrigues-Pousada C."/>
        </authorList>
    </citation>
    <scope>NUCLEOTIDE SEQUENCE [LARGE SCALE GENOMIC DNA]</scope>
    <source>
        <strain evidence="3">ATCC 19364 / DSM 1382 / NCIMB 9332 / VKM B-1759</strain>
    </source>
</reference>
<sequence length="76" mass="8242">MAEAKVCRRDSGSGELFKAWQEAMATRRTELETLRHAAQAEAAAIVRLLAHDPPGYRPDARLSPRPRGLAASGETA</sequence>
<keyword evidence="3" id="KW-1185">Reference proteome</keyword>
<evidence type="ECO:0000313" key="2">
    <source>
        <dbReference type="EMBL" id="AGW15040.1"/>
    </source>
</evidence>
<organism evidence="2 3">
    <name type="scientific">Megalodesulfovibrio gigas (strain ATCC 19364 / DSM 1382 / NCIMB 9332 / VKM B-1759)</name>
    <name type="common">Desulfovibrio gigas</name>
    <dbReference type="NCBI Taxonomy" id="1121448"/>
    <lineage>
        <taxon>Bacteria</taxon>
        <taxon>Pseudomonadati</taxon>
        <taxon>Thermodesulfobacteriota</taxon>
        <taxon>Desulfovibrionia</taxon>
        <taxon>Desulfovibrionales</taxon>
        <taxon>Desulfovibrionaceae</taxon>
        <taxon>Megalodesulfovibrio</taxon>
    </lineage>
</organism>
<accession>T2GEK6</accession>
<dbReference type="KEGG" id="dgg:DGI_3347"/>
<dbReference type="HOGENOM" id="CLU_2648577_0_0_7"/>
<name>T2GEK6_MEGG1</name>
<evidence type="ECO:0000313" key="3">
    <source>
        <dbReference type="Proteomes" id="UP000016587"/>
    </source>
</evidence>
<feature type="region of interest" description="Disordered" evidence="1">
    <location>
        <begin position="52"/>
        <end position="76"/>
    </location>
</feature>
<protein>
    <submittedName>
        <fullName evidence="2">Uncharacterized protein</fullName>
    </submittedName>
</protein>
<evidence type="ECO:0000256" key="1">
    <source>
        <dbReference type="SAM" id="MobiDB-lite"/>
    </source>
</evidence>
<gene>
    <name evidence="2" type="ORF">DGI_3347</name>
</gene>
<proteinExistence type="predicted"/>
<reference evidence="3" key="2">
    <citation type="submission" date="2013-07" db="EMBL/GenBank/DDBJ databases">
        <authorList>
            <person name="Morais-Silva F.O."/>
            <person name="Rezende A.M."/>
            <person name="Pimentel C."/>
            <person name="Resende D.M."/>
            <person name="Santos C.I."/>
            <person name="Clemente C."/>
            <person name="de Oliveira L.M."/>
            <person name="da Silva S.M."/>
            <person name="Costa D.A."/>
            <person name="Varela-Raposo A."/>
            <person name="Horacio E.C.A."/>
            <person name="Matos M."/>
            <person name="Flores O."/>
            <person name="Ruiz J.C."/>
            <person name="Rodrigues-Pousada C."/>
        </authorList>
    </citation>
    <scope>NUCLEOTIDE SEQUENCE [LARGE SCALE GENOMIC DNA]</scope>
    <source>
        <strain evidence="3">ATCC 19364 / DSM 1382 / NCIMB 9332 / VKM B-1759</strain>
    </source>
</reference>
<dbReference type="AlphaFoldDB" id="T2GEK6"/>
<dbReference type="EMBL" id="CP006585">
    <property type="protein sequence ID" value="AGW15040.1"/>
    <property type="molecule type" value="Genomic_DNA"/>
</dbReference>